<dbReference type="EMBL" id="JARIHO010000046">
    <property type="protein sequence ID" value="KAJ7323647.1"/>
    <property type="molecule type" value="Genomic_DNA"/>
</dbReference>
<sequence length="690" mass="75594">MSISCWWKDKGGWTRSLGERMVKAKHVATNPWDKSCLSSIYMTSLAPWPPCSRQQFARMTVGGGGAHLASGALVSSAAPAESSEEDSEKTKSEDDESDADSPAPPPPAYVVPVPTASNDCLAAPMVEQRVIAIDCVLWISPPAILSNWVGKWKKWEFQELQEEHAWIFKGKKAQLDSKCRYNRVLGRRLYFGQFDPPPGLLDWEHFGSPIPWYPFFPSQEEVNKYKGKRAEAPHYLWLPLVDNKNGSTNAGKGRVTNEEDIEGVYSSDEENGMEVDRVEPENPVSNVVTISDVNEGISAQTFRMMTADVFSHSNVHPLTILRARGLIWRNLRVVFQPNGEFDEAALYTTDVWLHEEEQDDDTSAPPYTPAPPMSAATLLCLDGAAHPFISAGTWVAAADTLRAEHCHSPPFCDDPVLKFFIHVDNDGLRIRTSTLKHTSPVQTQGHERQGEGSDEAVIGRTFVGAIVLSLPNSDTTAACLKPPLLAARLAPAPPWNAGGSAPWAHWPPTAPSPQSWTPWPPLPPPPQPWALWLPALPPLQQQALWTPTPYPLPQQLQPSLANYLAMRPDPATLSTRIQNLIDRDPPTHNGCTSTAMGIPGRELAAMRAEIDAQMEAELAGTATAPSLQAPVLFALSATASSLAVPMPAAQTKEEAEQSSAVQEEDEEMLNTPRRWTAWDDDNSGMGPYAG</sequence>
<accession>A0AAD6ZJ58</accession>
<gene>
    <name evidence="2" type="ORF">DFH08DRAFT_969194</name>
</gene>
<keyword evidence="3" id="KW-1185">Reference proteome</keyword>
<proteinExistence type="predicted"/>
<evidence type="ECO:0000256" key="1">
    <source>
        <dbReference type="SAM" id="MobiDB-lite"/>
    </source>
</evidence>
<reference evidence="2" key="1">
    <citation type="submission" date="2023-03" db="EMBL/GenBank/DDBJ databases">
        <title>Massive genome expansion in bonnet fungi (Mycena s.s.) driven by repeated elements and novel gene families across ecological guilds.</title>
        <authorList>
            <consortium name="Lawrence Berkeley National Laboratory"/>
            <person name="Harder C.B."/>
            <person name="Miyauchi S."/>
            <person name="Viragh M."/>
            <person name="Kuo A."/>
            <person name="Thoen E."/>
            <person name="Andreopoulos B."/>
            <person name="Lu D."/>
            <person name="Skrede I."/>
            <person name="Drula E."/>
            <person name="Henrissat B."/>
            <person name="Morin E."/>
            <person name="Kohler A."/>
            <person name="Barry K."/>
            <person name="LaButti K."/>
            <person name="Morin E."/>
            <person name="Salamov A."/>
            <person name="Lipzen A."/>
            <person name="Mereny Z."/>
            <person name="Hegedus B."/>
            <person name="Baldrian P."/>
            <person name="Stursova M."/>
            <person name="Weitz H."/>
            <person name="Taylor A."/>
            <person name="Grigoriev I.V."/>
            <person name="Nagy L.G."/>
            <person name="Martin F."/>
            <person name="Kauserud H."/>
        </authorList>
    </citation>
    <scope>NUCLEOTIDE SEQUENCE</scope>
    <source>
        <strain evidence="2">CBHHK002</strain>
    </source>
</reference>
<dbReference type="AlphaFoldDB" id="A0AAD6ZJ58"/>
<organism evidence="2 3">
    <name type="scientific">Mycena albidolilacea</name>
    <dbReference type="NCBI Taxonomy" id="1033008"/>
    <lineage>
        <taxon>Eukaryota</taxon>
        <taxon>Fungi</taxon>
        <taxon>Dikarya</taxon>
        <taxon>Basidiomycota</taxon>
        <taxon>Agaricomycotina</taxon>
        <taxon>Agaricomycetes</taxon>
        <taxon>Agaricomycetidae</taxon>
        <taxon>Agaricales</taxon>
        <taxon>Marasmiineae</taxon>
        <taxon>Mycenaceae</taxon>
        <taxon>Mycena</taxon>
    </lineage>
</organism>
<feature type="region of interest" description="Disordered" evidence="1">
    <location>
        <begin position="74"/>
        <end position="109"/>
    </location>
</feature>
<evidence type="ECO:0000313" key="3">
    <source>
        <dbReference type="Proteomes" id="UP001218218"/>
    </source>
</evidence>
<name>A0AAD6ZJ58_9AGAR</name>
<feature type="region of interest" description="Disordered" evidence="1">
    <location>
        <begin position="646"/>
        <end position="690"/>
    </location>
</feature>
<protein>
    <submittedName>
        <fullName evidence="2">Uncharacterized protein</fullName>
    </submittedName>
</protein>
<dbReference type="Proteomes" id="UP001218218">
    <property type="component" value="Unassembled WGS sequence"/>
</dbReference>
<feature type="compositionally biased region" description="Acidic residues" evidence="1">
    <location>
        <begin position="82"/>
        <end position="99"/>
    </location>
</feature>
<comment type="caution">
    <text evidence="2">The sequence shown here is derived from an EMBL/GenBank/DDBJ whole genome shotgun (WGS) entry which is preliminary data.</text>
</comment>
<evidence type="ECO:0000313" key="2">
    <source>
        <dbReference type="EMBL" id="KAJ7323647.1"/>
    </source>
</evidence>